<dbReference type="RefSeq" id="WP_067662074.1">
    <property type="nucleotide sequence ID" value="NZ_FQXG01000009.1"/>
</dbReference>
<evidence type="ECO:0000313" key="4">
    <source>
        <dbReference type="Proteomes" id="UP000184268"/>
    </source>
</evidence>
<dbReference type="InterPro" id="IPR012677">
    <property type="entry name" value="Nucleotide-bd_a/b_plait_sf"/>
</dbReference>
<dbReference type="GO" id="GO:0003723">
    <property type="term" value="F:RNA binding"/>
    <property type="evidence" value="ECO:0007669"/>
    <property type="project" value="UniProtKB-KW"/>
</dbReference>
<dbReference type="Pfam" id="PF00076">
    <property type="entry name" value="RRM_1"/>
    <property type="match status" value="1"/>
</dbReference>
<keyword evidence="1" id="KW-0694">RNA-binding</keyword>
<reference evidence="3 4" key="1">
    <citation type="submission" date="2016-11" db="EMBL/GenBank/DDBJ databases">
        <authorList>
            <person name="Jaros S."/>
            <person name="Januszkiewicz K."/>
            <person name="Wedrychowicz H."/>
        </authorList>
    </citation>
    <scope>NUCLEOTIDE SEQUENCE [LARGE SCALE GENOMIC DNA]</scope>
    <source>
        <strain evidence="3 4">DSM 16917</strain>
    </source>
</reference>
<dbReference type="InterPro" id="IPR052462">
    <property type="entry name" value="SLIRP/GR-RBP-like"/>
</dbReference>
<dbReference type="EMBL" id="FQXG01000009">
    <property type="protein sequence ID" value="SHI19694.1"/>
    <property type="molecule type" value="Genomic_DNA"/>
</dbReference>
<dbReference type="AlphaFoldDB" id="A0A1M5Z6B5"/>
<name>A0A1M5Z6B5_9GAMM</name>
<keyword evidence="4" id="KW-1185">Reference proteome</keyword>
<dbReference type="Proteomes" id="UP000184268">
    <property type="component" value="Unassembled WGS sequence"/>
</dbReference>
<dbReference type="PROSITE" id="PS50102">
    <property type="entry name" value="RRM"/>
    <property type="match status" value="1"/>
</dbReference>
<feature type="domain" description="RRM" evidence="2">
    <location>
        <begin position="1"/>
        <end position="79"/>
    </location>
</feature>
<dbReference type="STRING" id="299255.SAMN02745129_4727"/>
<evidence type="ECO:0000259" key="2">
    <source>
        <dbReference type="PROSITE" id="PS50102"/>
    </source>
</evidence>
<sequence>MDIYVGNLAYSVDKTALQKAFEAFGKVLRCTVVMDRESNQSKGFGFVQMANRGEGEAAIAALHGQSLEGRTVRVNEAKPRNC</sequence>
<dbReference type="OrthoDB" id="9798855at2"/>
<dbReference type="SUPFAM" id="SSF54928">
    <property type="entry name" value="RNA-binding domain, RBD"/>
    <property type="match status" value="1"/>
</dbReference>
<dbReference type="PANTHER" id="PTHR48027">
    <property type="entry name" value="HETEROGENEOUS NUCLEAR RIBONUCLEOPROTEIN 87F-RELATED"/>
    <property type="match status" value="1"/>
</dbReference>
<gene>
    <name evidence="3" type="ORF">SAMN02745129_4727</name>
</gene>
<dbReference type="SMART" id="SM00360">
    <property type="entry name" value="RRM"/>
    <property type="match status" value="1"/>
</dbReference>
<proteinExistence type="predicted"/>
<evidence type="ECO:0000256" key="1">
    <source>
        <dbReference type="ARBA" id="ARBA00022884"/>
    </source>
</evidence>
<accession>A0A1M5Z6B5</accession>
<evidence type="ECO:0000313" key="3">
    <source>
        <dbReference type="EMBL" id="SHI19694.1"/>
    </source>
</evidence>
<organism evidence="3 4">
    <name type="scientific">Ferrimonas marina</name>
    <dbReference type="NCBI Taxonomy" id="299255"/>
    <lineage>
        <taxon>Bacteria</taxon>
        <taxon>Pseudomonadati</taxon>
        <taxon>Pseudomonadota</taxon>
        <taxon>Gammaproteobacteria</taxon>
        <taxon>Alteromonadales</taxon>
        <taxon>Ferrimonadaceae</taxon>
        <taxon>Ferrimonas</taxon>
    </lineage>
</organism>
<dbReference type="InterPro" id="IPR000504">
    <property type="entry name" value="RRM_dom"/>
</dbReference>
<dbReference type="Gene3D" id="3.30.70.330">
    <property type="match status" value="1"/>
</dbReference>
<protein>
    <submittedName>
        <fullName evidence="3">RNA recognition motif. (A.k.a. RRM, RBD, or RNP domain)</fullName>
    </submittedName>
</protein>
<dbReference type="InterPro" id="IPR035979">
    <property type="entry name" value="RBD_domain_sf"/>
</dbReference>